<accession>A0A0K0G448</accession>
<dbReference type="AlphaFoldDB" id="A0A0K0G448"/>
<organism evidence="1 2">
    <name type="scientific">Strongyloides venezuelensis</name>
    <name type="common">Threadworm</name>
    <dbReference type="NCBI Taxonomy" id="75913"/>
    <lineage>
        <taxon>Eukaryota</taxon>
        <taxon>Metazoa</taxon>
        <taxon>Ecdysozoa</taxon>
        <taxon>Nematoda</taxon>
        <taxon>Chromadorea</taxon>
        <taxon>Rhabditida</taxon>
        <taxon>Tylenchina</taxon>
        <taxon>Panagrolaimomorpha</taxon>
        <taxon>Strongyloidoidea</taxon>
        <taxon>Strongyloididae</taxon>
        <taxon>Strongyloides</taxon>
    </lineage>
</organism>
<reference evidence="1" key="1">
    <citation type="submission" date="2014-07" db="EMBL/GenBank/DDBJ databases">
        <authorList>
            <person name="Martin A.A"/>
            <person name="De Silva N."/>
        </authorList>
    </citation>
    <scope>NUCLEOTIDE SEQUENCE</scope>
</reference>
<evidence type="ECO:0000313" key="1">
    <source>
        <dbReference type="Proteomes" id="UP000035680"/>
    </source>
</evidence>
<dbReference type="Proteomes" id="UP000035680">
    <property type="component" value="Unassembled WGS sequence"/>
</dbReference>
<proteinExistence type="predicted"/>
<dbReference type="WBParaSite" id="SVE_1950800.1">
    <property type="protein sequence ID" value="SVE_1950800.1"/>
    <property type="gene ID" value="SVE_1950800"/>
</dbReference>
<sequence length="145" mass="16440">MHVVSTEPKVEVSGTKSEVVGINKKESTINSLELMKSVKTMEKGCNVEVFIKRSQFALAVAGLSPQGNDATSWLLMKLDQNDITELLKKLKNLVSVQNFHRARKDKDDRIRYEKLRQLREIPNLKNLGLIGRNFSFDELGAKLKI</sequence>
<reference evidence="2" key="2">
    <citation type="submission" date="2015-08" db="UniProtKB">
        <authorList>
            <consortium name="WormBaseParasite"/>
        </authorList>
    </citation>
    <scope>IDENTIFICATION</scope>
</reference>
<keyword evidence="1" id="KW-1185">Reference proteome</keyword>
<evidence type="ECO:0000313" key="2">
    <source>
        <dbReference type="WBParaSite" id="SVE_1950800.1"/>
    </source>
</evidence>
<name>A0A0K0G448_STRVS</name>
<protein>
    <submittedName>
        <fullName evidence="2">ALOG domain-containing protein</fullName>
    </submittedName>
</protein>